<dbReference type="SUPFAM" id="SSF53448">
    <property type="entry name" value="Nucleotide-diphospho-sugar transferases"/>
    <property type="match status" value="1"/>
</dbReference>
<name>A0A2T0U701_9SPHI</name>
<feature type="domain" description="Galactosyltransferase C-terminal" evidence="3">
    <location>
        <begin position="167"/>
        <end position="227"/>
    </location>
</feature>
<comment type="caution">
    <text evidence="4">The sequence shown here is derived from an EMBL/GenBank/DDBJ whole genome shotgun (WGS) entry which is preliminary data.</text>
</comment>
<dbReference type="PANTHER" id="PTHR43685:SF3">
    <property type="entry name" value="SLR2126 PROTEIN"/>
    <property type="match status" value="1"/>
</dbReference>
<evidence type="ECO:0000313" key="5">
    <source>
        <dbReference type="Proteomes" id="UP000238034"/>
    </source>
</evidence>
<dbReference type="InterPro" id="IPR027791">
    <property type="entry name" value="Galactosyl_T_C"/>
</dbReference>
<dbReference type="OrthoDB" id="9801954at2"/>
<protein>
    <submittedName>
        <fullName evidence="4">Galactosyltransferase-like protein</fullName>
    </submittedName>
</protein>
<proteinExistence type="predicted"/>
<organism evidence="4 5">
    <name type="scientific">Arcticibacter pallidicorallinus</name>
    <dbReference type="NCBI Taxonomy" id="1259464"/>
    <lineage>
        <taxon>Bacteria</taxon>
        <taxon>Pseudomonadati</taxon>
        <taxon>Bacteroidota</taxon>
        <taxon>Sphingobacteriia</taxon>
        <taxon>Sphingobacteriales</taxon>
        <taxon>Sphingobacteriaceae</taxon>
        <taxon>Arcticibacter</taxon>
    </lineage>
</organism>
<dbReference type="InterPro" id="IPR050834">
    <property type="entry name" value="Glycosyltransf_2"/>
</dbReference>
<dbReference type="CDD" id="cd06420">
    <property type="entry name" value="GT2_Chondriotin_Pol_N"/>
    <property type="match status" value="1"/>
</dbReference>
<dbReference type="AlphaFoldDB" id="A0A2T0U701"/>
<keyword evidence="4" id="KW-0328">Glycosyltransferase</keyword>
<dbReference type="Gene3D" id="3.90.550.10">
    <property type="entry name" value="Spore Coat Polysaccharide Biosynthesis Protein SpsA, Chain A"/>
    <property type="match status" value="1"/>
</dbReference>
<reference evidence="4 5" key="1">
    <citation type="submission" date="2018-03" db="EMBL/GenBank/DDBJ databases">
        <title>Genomic Encyclopedia of Type Strains, Phase III (KMG-III): the genomes of soil and plant-associated and newly described type strains.</title>
        <authorList>
            <person name="Whitman W."/>
        </authorList>
    </citation>
    <scope>NUCLEOTIDE SEQUENCE [LARGE SCALE GENOMIC DNA]</scope>
    <source>
        <strain evidence="4 5">CGMCC 1.9313</strain>
    </source>
</reference>
<evidence type="ECO:0000313" key="4">
    <source>
        <dbReference type="EMBL" id="PRY53689.1"/>
    </source>
</evidence>
<dbReference type="RefSeq" id="WP_106292288.1">
    <property type="nucleotide sequence ID" value="NZ_PVTH01000003.1"/>
</dbReference>
<dbReference type="Pfam" id="PF02709">
    <property type="entry name" value="Glyco_transf_7C"/>
    <property type="match status" value="1"/>
</dbReference>
<dbReference type="Pfam" id="PF00535">
    <property type="entry name" value="Glycos_transf_2"/>
    <property type="match status" value="1"/>
</dbReference>
<evidence type="ECO:0000256" key="1">
    <source>
        <dbReference type="ARBA" id="ARBA00022679"/>
    </source>
</evidence>
<dbReference type="InterPro" id="IPR001173">
    <property type="entry name" value="Glyco_trans_2-like"/>
</dbReference>
<keyword evidence="5" id="KW-1185">Reference proteome</keyword>
<dbReference type="EMBL" id="PVTH01000003">
    <property type="protein sequence ID" value="PRY53689.1"/>
    <property type="molecule type" value="Genomic_DNA"/>
</dbReference>
<accession>A0A2T0U701</accession>
<dbReference type="InterPro" id="IPR029044">
    <property type="entry name" value="Nucleotide-diphossugar_trans"/>
</dbReference>
<evidence type="ECO:0000259" key="2">
    <source>
        <dbReference type="Pfam" id="PF00535"/>
    </source>
</evidence>
<dbReference type="GO" id="GO:0016757">
    <property type="term" value="F:glycosyltransferase activity"/>
    <property type="evidence" value="ECO:0007669"/>
    <property type="project" value="UniProtKB-KW"/>
</dbReference>
<evidence type="ECO:0000259" key="3">
    <source>
        <dbReference type="Pfam" id="PF02709"/>
    </source>
</evidence>
<keyword evidence="1 4" id="KW-0808">Transferase</keyword>
<dbReference type="PANTHER" id="PTHR43685">
    <property type="entry name" value="GLYCOSYLTRANSFERASE"/>
    <property type="match status" value="1"/>
</dbReference>
<dbReference type="Proteomes" id="UP000238034">
    <property type="component" value="Unassembled WGS sequence"/>
</dbReference>
<feature type="domain" description="Glycosyltransferase 2-like" evidence="2">
    <location>
        <begin position="7"/>
        <end position="134"/>
    </location>
</feature>
<gene>
    <name evidence="4" type="ORF">B0I27_103159</name>
</gene>
<sequence>MPLPTSSLIISTYNWPEALELCLLSVARQKIQPSEVIIADDGSGEKTRKVIERFENTLTVPLIHVWHDDRGFRKTEILNKAIKQSSAAYIIQIDGDVILHPYFIKDHLQISERNAFVRGTRARLTKQMTEETLASKKTDFTALSRGVYHRLNAIRIPVFKALGIRKEMRSRSVRGSNLAFWKSDFVLVNGYNSDLQGWGHEDEELAARFINNRIIKKIVKLSAVQYHLHHEESSRDLESLHSITLENTVKNTIKSCANGYSCN</sequence>